<dbReference type="Pfam" id="PF17390">
    <property type="entry name" value="Bac_rhamnosid_C"/>
    <property type="match status" value="1"/>
</dbReference>
<dbReference type="SUPFAM" id="SSF48208">
    <property type="entry name" value="Six-hairpin glycosidases"/>
    <property type="match status" value="1"/>
</dbReference>
<dbReference type="InterPro" id="IPR013737">
    <property type="entry name" value="Bac_rhamnosid_N"/>
</dbReference>
<dbReference type="Gene3D" id="2.60.420.10">
    <property type="entry name" value="Maltose phosphorylase, domain 3"/>
    <property type="match status" value="1"/>
</dbReference>
<dbReference type="GO" id="GO:0030596">
    <property type="term" value="F:alpha-L-rhamnosidase activity"/>
    <property type="evidence" value="ECO:0007669"/>
    <property type="project" value="UniProtKB-EC"/>
</dbReference>
<dbReference type="Pfam" id="PF17389">
    <property type="entry name" value="Bac_rhamnosid6H"/>
    <property type="match status" value="1"/>
</dbReference>
<dbReference type="InterPro" id="IPR013783">
    <property type="entry name" value="Ig-like_fold"/>
</dbReference>
<evidence type="ECO:0000259" key="6">
    <source>
        <dbReference type="Pfam" id="PF17389"/>
    </source>
</evidence>
<feature type="domain" description="Alpha-L-rhamnosidase concanavalin-like" evidence="4">
    <location>
        <begin position="446"/>
        <end position="543"/>
    </location>
</feature>
<dbReference type="InterPro" id="IPR035396">
    <property type="entry name" value="Bac_rhamnosid6H"/>
</dbReference>
<dbReference type="Pfam" id="PF08531">
    <property type="entry name" value="Bac_rhamnosid_N"/>
    <property type="match status" value="1"/>
</dbReference>
<feature type="domain" description="Alpha-L-rhamnosidase C-terminal" evidence="7">
    <location>
        <begin position="888"/>
        <end position="964"/>
    </location>
</feature>
<comment type="catalytic activity">
    <reaction evidence="1">
        <text>Hydrolysis of terminal non-reducing alpha-L-rhamnose residues in alpha-L-rhamnosides.</text>
        <dbReference type="EC" id="3.2.1.40"/>
    </reaction>
</comment>
<dbReference type="PIRSF" id="PIRSF010631">
    <property type="entry name" value="A-rhamnsds"/>
    <property type="match status" value="1"/>
</dbReference>
<dbReference type="GO" id="GO:0005975">
    <property type="term" value="P:carbohydrate metabolic process"/>
    <property type="evidence" value="ECO:0007669"/>
    <property type="project" value="InterPro"/>
</dbReference>
<dbReference type="PANTHER" id="PTHR33307">
    <property type="entry name" value="ALPHA-RHAMNOSIDASE (EUROFUNG)"/>
    <property type="match status" value="1"/>
</dbReference>
<dbReference type="InterPro" id="IPR008902">
    <property type="entry name" value="Rhamnosid_concanavalin"/>
</dbReference>
<dbReference type="Gene3D" id="2.60.40.10">
    <property type="entry name" value="Immunoglobulins"/>
    <property type="match status" value="1"/>
</dbReference>
<name>A0A402D458_9BACT</name>
<keyword evidence="3" id="KW-0378">Hydrolase</keyword>
<reference evidence="8 9" key="1">
    <citation type="journal article" date="2019" name="Int. J. Syst. Evol. Microbiol.">
        <title>Capsulimonas corticalis gen. nov., sp. nov., an aerobic capsulated bacterium, of a novel bacterial order, Capsulimonadales ord. nov., of the class Armatimonadia of the phylum Armatimonadetes.</title>
        <authorList>
            <person name="Li J."/>
            <person name="Kudo C."/>
            <person name="Tonouchi A."/>
        </authorList>
    </citation>
    <scope>NUCLEOTIDE SEQUENCE [LARGE SCALE GENOMIC DNA]</scope>
    <source>
        <strain evidence="8 9">AX-7</strain>
    </source>
</reference>
<dbReference type="KEGG" id="ccot:CCAX7_32450"/>
<dbReference type="InterPro" id="IPR012341">
    <property type="entry name" value="6hp_glycosidase-like_sf"/>
</dbReference>
<evidence type="ECO:0000259" key="4">
    <source>
        <dbReference type="Pfam" id="PF05592"/>
    </source>
</evidence>
<dbReference type="InterPro" id="IPR008928">
    <property type="entry name" value="6-hairpin_glycosidase_sf"/>
</dbReference>
<feature type="domain" description="Bacterial alpha-L-rhamnosidase N-terminal" evidence="5">
    <location>
        <begin position="176"/>
        <end position="326"/>
    </location>
</feature>
<gene>
    <name evidence="8" type="ORF">CCAX7_32450</name>
</gene>
<dbReference type="Gene3D" id="2.60.120.260">
    <property type="entry name" value="Galactose-binding domain-like"/>
    <property type="match status" value="2"/>
</dbReference>
<dbReference type="EC" id="3.2.1.40" evidence="2"/>
<dbReference type="PANTHER" id="PTHR33307:SF6">
    <property type="entry name" value="ALPHA-RHAMNOSIDASE (EUROFUNG)-RELATED"/>
    <property type="match status" value="1"/>
</dbReference>
<protein>
    <recommendedName>
        <fullName evidence="2">alpha-L-rhamnosidase</fullName>
        <ecNumber evidence="2">3.2.1.40</ecNumber>
    </recommendedName>
</protein>
<dbReference type="InterPro" id="IPR035398">
    <property type="entry name" value="Bac_rhamnosid_C"/>
</dbReference>
<dbReference type="EMBL" id="AP025739">
    <property type="protein sequence ID" value="BDI31194.1"/>
    <property type="molecule type" value="Genomic_DNA"/>
</dbReference>
<evidence type="ECO:0000259" key="7">
    <source>
        <dbReference type="Pfam" id="PF17390"/>
    </source>
</evidence>
<dbReference type="Pfam" id="PF25788">
    <property type="entry name" value="Ig_Rha78A_N"/>
    <property type="match status" value="1"/>
</dbReference>
<evidence type="ECO:0000256" key="3">
    <source>
        <dbReference type="ARBA" id="ARBA00022801"/>
    </source>
</evidence>
<feature type="domain" description="Alpha-L-rhamnosidase six-hairpin glycosidase" evidence="6">
    <location>
        <begin position="549"/>
        <end position="886"/>
    </location>
</feature>
<evidence type="ECO:0000259" key="5">
    <source>
        <dbReference type="Pfam" id="PF08531"/>
    </source>
</evidence>
<sequence length="1002" mass="108849">MKHRLTFIAAAATAAALAPAVHGASDLQPGQLRCEYLVNPLGVDAQHPRLSWKLASQTRGQRQTAYEILVARGAGALKANHGDLWDSGKVTSDDSSAIEYAGPALASGQQCWWKVRVWDKDGAVAESPAASWRMGLLKPSDWKAQWISAQTPRGVQIDGNNLSPSPYLRRMFSVGKTVQQATVFVTAHGVYELHLNGAKVGDAVMAPGWTDYKKRVEYQAYDVTSALKKGANTIGAVLGDGWYSGYIGFSHRRDYFGVRPELRLQMEIVFTDGSRQTLVTDGAWKGSQGPITYSDMLQGESYDARKELAGWDLPGSRSTGWTGVLLNGSSQPTNQVNVTVKVASMVADNKVAVVSGNDLGGDPAYNTVKRLRIDYTLDGAPHSQTADEKETINIPGPGEAGGKLVVQKAVYGVLDPQSGPAAMVGQHGPPIRVTEHIKPIGMTEPAPGVYIVDLGQNMVGWTRLKVQAKAGTRIQLRFAEMLDPKGQVYTTNLRSAKSTDTYICKGGGVEVWEPHFTFHGFRYVEVTGYPGKPAMDAVTGCVIGSDTPKTGTFECSSPLVNQLQHNIVWGQRGNFISIPTDCPQRDERLGWMGDAQIFVRTATYNRDTAGFYEKWMQDVEDAQSSQGGFSDVSPRTVDDSDGAPAWGDAGVIVPWTVYQAYGDKGIVEKHWAAMNRWMDYITSVNPGGLWMERRNNDFGDWLSINADTPKDVLATAYYAYDASLMARMARALGHTEEAAKYDALFAHIKDAFNTAFVSPDGKIKGDTQTGYVLALRFQLLPDALRPMAATHLTDDIAAKNSHLSTGFVGVGYLCPTLTATGHNDVAYKLLQNDTFPSWGFSIRQGATTIWERWDGWTPDKGFQDPGMNSFNHYSLGSVGQWLYQDVAGIDTDPDQPGYKHILMHPHPGPGLSHASATFDSIHGPITSAWKIDNGVFVWNVTVPANTTATAWIPAAGADGVTESGKKIDSASGVKFVREESGSAVYELQSGTYRFSAPAEPTM</sequence>
<dbReference type="Proteomes" id="UP000287394">
    <property type="component" value="Chromosome"/>
</dbReference>
<dbReference type="Pfam" id="PF05592">
    <property type="entry name" value="Bac_rhamnosid"/>
    <property type="match status" value="1"/>
</dbReference>
<dbReference type="Gene3D" id="1.50.10.10">
    <property type="match status" value="1"/>
</dbReference>
<dbReference type="InterPro" id="IPR016007">
    <property type="entry name" value="Alpha_rhamnosid"/>
</dbReference>
<proteinExistence type="predicted"/>
<accession>A0A402D458</accession>
<organism evidence="8 9">
    <name type="scientific">Capsulimonas corticalis</name>
    <dbReference type="NCBI Taxonomy" id="2219043"/>
    <lineage>
        <taxon>Bacteria</taxon>
        <taxon>Bacillati</taxon>
        <taxon>Armatimonadota</taxon>
        <taxon>Armatimonadia</taxon>
        <taxon>Capsulimonadales</taxon>
        <taxon>Capsulimonadaceae</taxon>
        <taxon>Capsulimonas</taxon>
    </lineage>
</organism>
<dbReference type="RefSeq" id="WP_119324267.1">
    <property type="nucleotide sequence ID" value="NZ_AP025739.1"/>
</dbReference>
<evidence type="ECO:0000313" key="9">
    <source>
        <dbReference type="Proteomes" id="UP000287394"/>
    </source>
</evidence>
<evidence type="ECO:0000256" key="1">
    <source>
        <dbReference type="ARBA" id="ARBA00001445"/>
    </source>
</evidence>
<evidence type="ECO:0000256" key="2">
    <source>
        <dbReference type="ARBA" id="ARBA00012652"/>
    </source>
</evidence>
<dbReference type="OrthoDB" id="9761045at2"/>
<dbReference type="AlphaFoldDB" id="A0A402D458"/>
<keyword evidence="9" id="KW-1185">Reference proteome</keyword>
<evidence type="ECO:0000313" key="8">
    <source>
        <dbReference type="EMBL" id="BDI31194.1"/>
    </source>
</evidence>